<proteinExistence type="predicted"/>
<protein>
    <submittedName>
        <fullName evidence="2">Uncharacterized protein</fullName>
    </submittedName>
</protein>
<feature type="compositionally biased region" description="Low complexity" evidence="1">
    <location>
        <begin position="928"/>
        <end position="944"/>
    </location>
</feature>
<accession>A0AAV9NV52</accession>
<comment type="caution">
    <text evidence="2">The sequence shown here is derived from an EMBL/GenBank/DDBJ whole genome shotgun (WGS) entry which is preliminary data.</text>
</comment>
<feature type="compositionally biased region" description="Basic and acidic residues" evidence="1">
    <location>
        <begin position="647"/>
        <end position="659"/>
    </location>
</feature>
<gene>
    <name evidence="2" type="ORF">LTR77_010742</name>
</gene>
<dbReference type="PANTHER" id="PTHR47357">
    <property type="entry name" value="COP1-INTERACTIVE PROTEIN 1"/>
    <property type="match status" value="1"/>
</dbReference>
<feature type="region of interest" description="Disordered" evidence="1">
    <location>
        <begin position="845"/>
        <end position="1006"/>
    </location>
</feature>
<evidence type="ECO:0000313" key="2">
    <source>
        <dbReference type="EMBL" id="KAK5163369.1"/>
    </source>
</evidence>
<name>A0AAV9NV52_9PEZI</name>
<dbReference type="EMBL" id="JAVRRT010000026">
    <property type="protein sequence ID" value="KAK5163369.1"/>
    <property type="molecule type" value="Genomic_DNA"/>
</dbReference>
<keyword evidence="3" id="KW-1185">Reference proteome</keyword>
<dbReference type="GO" id="GO:0005856">
    <property type="term" value="C:cytoskeleton"/>
    <property type="evidence" value="ECO:0007669"/>
    <property type="project" value="TreeGrafter"/>
</dbReference>
<feature type="compositionally biased region" description="Polar residues" evidence="1">
    <location>
        <begin position="888"/>
        <end position="906"/>
    </location>
</feature>
<dbReference type="GeneID" id="89932067"/>
<evidence type="ECO:0000256" key="1">
    <source>
        <dbReference type="SAM" id="MobiDB-lite"/>
    </source>
</evidence>
<feature type="region of interest" description="Disordered" evidence="1">
    <location>
        <begin position="647"/>
        <end position="669"/>
    </location>
</feature>
<dbReference type="Proteomes" id="UP001337655">
    <property type="component" value="Unassembled WGS sequence"/>
</dbReference>
<evidence type="ECO:0000313" key="3">
    <source>
        <dbReference type="Proteomes" id="UP001337655"/>
    </source>
</evidence>
<dbReference type="RefSeq" id="XP_064653863.1">
    <property type="nucleotide sequence ID" value="XM_064807959.1"/>
</dbReference>
<dbReference type="AlphaFoldDB" id="A0AAV9NV52"/>
<dbReference type="Gene3D" id="1.20.5.1000">
    <property type="entry name" value="arf6 gtpase in complex with a specific effector, jip4"/>
    <property type="match status" value="1"/>
</dbReference>
<dbReference type="PANTHER" id="PTHR47357:SF1">
    <property type="entry name" value="SPINDLE POLE BODY COMPONENT 110"/>
    <property type="match status" value="1"/>
</dbReference>
<dbReference type="GO" id="GO:0005200">
    <property type="term" value="F:structural constituent of cytoskeleton"/>
    <property type="evidence" value="ECO:0007669"/>
    <property type="project" value="TreeGrafter"/>
</dbReference>
<sequence>MSWRSSVRTYAYLLSTELITTTGFHVAIRDAFLAQEPRLLSDLIDQAVRANDVHSRYASAAICMLLHPLPQRTSMPADTQVLFVQTFDRAAAEPCMDTIKPAYQLLQGSASHLLGILSSKVLVRIEDQIFGILRNIKGDTTPLSLYCLAILRVMLATSDDDFRSSISSYDTQELLASTQLTSSRWTPDAVRQFFQDTKAQKTLQLIVLRAMWACTSTTDLQLDERLESLKLANEIIEAVPIESRLTWRKTNALLVRKLEEKAAADGLEPALRYQALCFLLQLTKGGFSPSVIIDHLRQLVMKPTSIRQVVASGEVSHLQLLAGCGVLDHDTTTALIQNLVDFATGSDSEGVVELSKPLESLFGQFTGFITHEESIAEGTLLALDGLACGDRLHQMARQLEPPNSNETTTNSSTSICSQTLHTARRALVHGLSRLFLSAALLSRHSSYSPSTATQALLLDLHASSAQQVQQCNHAQRSATNTSPFPFVEATSTPDPHQHHWQQALAAHMDTRARAEHQSISAIFHQAVSGLEARCESIEGPLREEQSLRQSLQKEYDALSGAYATLETESLDRSVRLDALEAEKEQCRHELDNANAEINELTQKIQGVEMELRDSRAERSRLSTEAAEGKNALELRHSAAFARKEEEVEELRDQLDRANEDATASSEEVAGLKQEVEDARATTDDTASARDRFETLCHERESTIEQLRSEVREANEFKGGLEAQLLEMREQARQAAEQHGLRLNEQEESLREEMQRLVDEKSQQINEVNEQREELHVALLKARGDVERLYQLQEQQNARLEKRGRKNADLQKEIDRLHRKFEQKDRQISEANAMRANLMAAMGLNSLQPQPAPSLPYRPSRSTGRPTQEDQDPSPPTPFSGDDAEPDSQHLQASFASNASSTESRSGPTPKRPKSRHSANPTAKTPAKARTSMASRRSTRSSMAGTGTGRRKPLGSLSGNEGGRKSVGSKTPMKGVDEGMDESTFDGSEVFGGTQGGMVDFEGALDG</sequence>
<reference evidence="2 3" key="1">
    <citation type="submission" date="2023-08" db="EMBL/GenBank/DDBJ databases">
        <title>Black Yeasts Isolated from many extreme environments.</title>
        <authorList>
            <person name="Coleine C."/>
            <person name="Stajich J.E."/>
            <person name="Selbmann L."/>
        </authorList>
    </citation>
    <scope>NUCLEOTIDE SEQUENCE [LARGE SCALE GENOMIC DNA]</scope>
    <source>
        <strain evidence="2 3">CCFEE 5935</strain>
    </source>
</reference>
<organism evidence="2 3">
    <name type="scientific">Saxophila tyrrhenica</name>
    <dbReference type="NCBI Taxonomy" id="1690608"/>
    <lineage>
        <taxon>Eukaryota</taxon>
        <taxon>Fungi</taxon>
        <taxon>Dikarya</taxon>
        <taxon>Ascomycota</taxon>
        <taxon>Pezizomycotina</taxon>
        <taxon>Dothideomycetes</taxon>
        <taxon>Dothideomycetidae</taxon>
        <taxon>Mycosphaerellales</taxon>
        <taxon>Extremaceae</taxon>
        <taxon>Saxophila</taxon>
    </lineage>
</organism>